<reference evidence="2 3" key="1">
    <citation type="submission" date="2017-02" db="EMBL/GenBank/DDBJ databases">
        <authorList>
            <person name="Peterson S.W."/>
        </authorList>
    </citation>
    <scope>NUCLEOTIDE SEQUENCE [LARGE SCALE GENOMIC DNA]</scope>
    <source>
        <strain evidence="2 3">SRS1_H2-8</strain>
    </source>
</reference>
<evidence type="ECO:0000313" key="2">
    <source>
        <dbReference type="EMBL" id="SJX61143.1"/>
    </source>
</evidence>
<sequence length="117" mass="12260">MVAKSTQPSSSAAASSSKPKSSSQTSKSTSLVQSSAKRTLKKAAASKKKSNKFRDSEKRELLDGQTSELLASAGSGTADGKGGADPFSYGAVSREDQRRTRRQADEAALALDMLMKS</sequence>
<gene>
    <name evidence="2" type="ORF">SRS1_12365</name>
</gene>
<feature type="compositionally biased region" description="Basic and acidic residues" evidence="1">
    <location>
        <begin position="52"/>
        <end position="62"/>
    </location>
</feature>
<dbReference type="AlphaFoldDB" id="A0A2N8UA23"/>
<accession>A0A2N8UA23</accession>
<dbReference type="Proteomes" id="UP000239563">
    <property type="component" value="Chromosome II"/>
</dbReference>
<protein>
    <submittedName>
        <fullName evidence="2">Uncharacterized protein</fullName>
    </submittedName>
</protein>
<name>A0A2N8UA23_9BASI</name>
<feature type="compositionally biased region" description="Basic residues" evidence="1">
    <location>
        <begin position="38"/>
        <end position="51"/>
    </location>
</feature>
<feature type="compositionally biased region" description="Low complexity" evidence="1">
    <location>
        <begin position="1"/>
        <end position="37"/>
    </location>
</feature>
<feature type="region of interest" description="Disordered" evidence="1">
    <location>
        <begin position="1"/>
        <end position="103"/>
    </location>
</feature>
<proteinExistence type="predicted"/>
<evidence type="ECO:0000313" key="3">
    <source>
        <dbReference type="Proteomes" id="UP000239563"/>
    </source>
</evidence>
<organism evidence="2 3">
    <name type="scientific">Sporisorium reilianum f. sp. reilianum</name>
    <dbReference type="NCBI Taxonomy" id="72559"/>
    <lineage>
        <taxon>Eukaryota</taxon>
        <taxon>Fungi</taxon>
        <taxon>Dikarya</taxon>
        <taxon>Basidiomycota</taxon>
        <taxon>Ustilaginomycotina</taxon>
        <taxon>Ustilaginomycetes</taxon>
        <taxon>Ustilaginales</taxon>
        <taxon>Ustilaginaceae</taxon>
        <taxon>Sporisorium</taxon>
    </lineage>
</organism>
<dbReference type="EMBL" id="LT795055">
    <property type="protein sequence ID" value="SJX61143.1"/>
    <property type="molecule type" value="Genomic_DNA"/>
</dbReference>
<evidence type="ECO:0000256" key="1">
    <source>
        <dbReference type="SAM" id="MobiDB-lite"/>
    </source>
</evidence>
<feature type="compositionally biased region" description="Basic and acidic residues" evidence="1">
    <location>
        <begin position="93"/>
        <end position="103"/>
    </location>
</feature>